<feature type="non-terminal residue" evidence="1">
    <location>
        <position position="1"/>
    </location>
</feature>
<dbReference type="PROSITE" id="PS00383">
    <property type="entry name" value="TYR_PHOSPHATASE_1"/>
    <property type="match status" value="1"/>
</dbReference>
<dbReference type="InterPro" id="IPR026893">
    <property type="entry name" value="Tyr/Ser_Pase_IphP-type"/>
</dbReference>
<protein>
    <submittedName>
        <fullName evidence="1">Tyrosine-protein phosphatase</fullName>
    </submittedName>
</protein>
<gene>
    <name evidence="1" type="ORF">K8V74_04355</name>
</gene>
<dbReference type="EMBL" id="DYXR01000138">
    <property type="protein sequence ID" value="HJE77159.1"/>
    <property type="molecule type" value="Genomic_DNA"/>
</dbReference>
<dbReference type="Pfam" id="PF13350">
    <property type="entry name" value="Y_phosphatase3"/>
    <property type="match status" value="1"/>
</dbReference>
<dbReference type="AlphaFoldDB" id="A0A9D2ZWI7"/>
<name>A0A9D2ZWI7_BREEP</name>
<dbReference type="SUPFAM" id="SSF52799">
    <property type="entry name" value="(Phosphotyrosine protein) phosphatases II"/>
    <property type="match status" value="1"/>
</dbReference>
<dbReference type="InterPro" id="IPR029021">
    <property type="entry name" value="Prot-tyrosine_phosphatase-like"/>
</dbReference>
<comment type="caution">
    <text evidence="1">The sequence shown here is derived from an EMBL/GenBank/DDBJ whole genome shotgun (WGS) entry which is preliminary data.</text>
</comment>
<dbReference type="GO" id="GO:0004721">
    <property type="term" value="F:phosphoprotein phosphatase activity"/>
    <property type="evidence" value="ECO:0007669"/>
    <property type="project" value="InterPro"/>
</dbReference>
<accession>A0A9D2ZWI7</accession>
<sequence>GKVFRADGLAQLSDRARADIGELGIGTVIDLRDIGERAKLPDALDGLDVRHVELPVFDDHFFPSRPMSREEMKAAAEATGMDLSDRSLSRIYDLMITHFGHRLAAAVDLIAESCTDGVVFHCSAGKDRTGVIGAFLLDLLGVGRQEIVDEYAITSTHLSGGFLDAITRNFSDAGISGNLAETAVAAPPELMHEILDRIEAEHGAASAKDDGQPGGVEDYLLAHGMDPATPERLRQCLLESASDRG</sequence>
<organism evidence="1 2">
    <name type="scientific">Brevibacterium epidermidis</name>
    <dbReference type="NCBI Taxonomy" id="1698"/>
    <lineage>
        <taxon>Bacteria</taxon>
        <taxon>Bacillati</taxon>
        <taxon>Actinomycetota</taxon>
        <taxon>Actinomycetes</taxon>
        <taxon>Micrococcales</taxon>
        <taxon>Brevibacteriaceae</taxon>
        <taxon>Brevibacterium</taxon>
    </lineage>
</organism>
<reference evidence="1" key="2">
    <citation type="submission" date="2021-09" db="EMBL/GenBank/DDBJ databases">
        <authorList>
            <person name="Gilroy R."/>
        </authorList>
    </citation>
    <scope>NUCLEOTIDE SEQUENCE</scope>
    <source>
        <strain evidence="1">CHK139-4039</strain>
    </source>
</reference>
<dbReference type="InterPro" id="IPR016130">
    <property type="entry name" value="Tyr_Pase_AS"/>
</dbReference>
<evidence type="ECO:0000313" key="2">
    <source>
        <dbReference type="Proteomes" id="UP000743760"/>
    </source>
</evidence>
<dbReference type="Gene3D" id="3.90.190.10">
    <property type="entry name" value="Protein tyrosine phosphatase superfamily"/>
    <property type="match status" value="1"/>
</dbReference>
<dbReference type="Proteomes" id="UP000743760">
    <property type="component" value="Unassembled WGS sequence"/>
</dbReference>
<proteinExistence type="predicted"/>
<evidence type="ECO:0000313" key="1">
    <source>
        <dbReference type="EMBL" id="HJE77159.1"/>
    </source>
</evidence>
<reference evidence="1" key="1">
    <citation type="journal article" date="2021" name="PeerJ">
        <title>Extensive microbial diversity within the chicken gut microbiome revealed by metagenomics and culture.</title>
        <authorList>
            <person name="Gilroy R."/>
            <person name="Ravi A."/>
            <person name="Getino M."/>
            <person name="Pursley I."/>
            <person name="Horton D.L."/>
            <person name="Alikhan N.F."/>
            <person name="Baker D."/>
            <person name="Gharbi K."/>
            <person name="Hall N."/>
            <person name="Watson M."/>
            <person name="Adriaenssens E.M."/>
            <person name="Foster-Nyarko E."/>
            <person name="Jarju S."/>
            <person name="Secka A."/>
            <person name="Antonio M."/>
            <person name="Oren A."/>
            <person name="Chaudhuri R.R."/>
            <person name="La Ragione R."/>
            <person name="Hildebrand F."/>
            <person name="Pallen M.J."/>
        </authorList>
    </citation>
    <scope>NUCLEOTIDE SEQUENCE</scope>
    <source>
        <strain evidence="1">CHK139-4039</strain>
    </source>
</reference>